<protein>
    <submittedName>
        <fullName evidence="3">Uncharacterized protein</fullName>
    </submittedName>
</protein>
<dbReference type="RefSeq" id="WP_142024743.1">
    <property type="nucleotide sequence ID" value="NZ_VFQE01000001.1"/>
</dbReference>
<feature type="signal peptide" evidence="2">
    <location>
        <begin position="1"/>
        <end position="25"/>
    </location>
</feature>
<evidence type="ECO:0000313" key="3">
    <source>
        <dbReference type="EMBL" id="TQN42080.1"/>
    </source>
</evidence>
<dbReference type="PROSITE" id="PS51257">
    <property type="entry name" value="PROKAR_LIPOPROTEIN"/>
    <property type="match status" value="1"/>
</dbReference>
<evidence type="ECO:0000256" key="1">
    <source>
        <dbReference type="SAM" id="MobiDB-lite"/>
    </source>
</evidence>
<feature type="region of interest" description="Disordered" evidence="1">
    <location>
        <begin position="19"/>
        <end position="95"/>
    </location>
</feature>
<dbReference type="EMBL" id="VFQE01000001">
    <property type="protein sequence ID" value="TQN42080.1"/>
    <property type="molecule type" value="Genomic_DNA"/>
</dbReference>
<reference evidence="3 4" key="1">
    <citation type="submission" date="2019-06" db="EMBL/GenBank/DDBJ databases">
        <title>Sequencing the genomes of 1000 actinobacteria strains.</title>
        <authorList>
            <person name="Klenk H.-P."/>
        </authorList>
    </citation>
    <scope>NUCLEOTIDE SEQUENCE [LARGE SCALE GENOMIC DNA]</scope>
    <source>
        <strain evidence="3 4">DSM 46837</strain>
    </source>
</reference>
<feature type="compositionally biased region" description="Acidic residues" evidence="1">
    <location>
        <begin position="67"/>
        <end position="95"/>
    </location>
</feature>
<keyword evidence="2" id="KW-0732">Signal</keyword>
<organism evidence="3 4">
    <name type="scientific">Blastococcus colisei</name>
    <dbReference type="NCBI Taxonomy" id="1564162"/>
    <lineage>
        <taxon>Bacteria</taxon>
        <taxon>Bacillati</taxon>
        <taxon>Actinomycetota</taxon>
        <taxon>Actinomycetes</taxon>
        <taxon>Geodermatophilales</taxon>
        <taxon>Geodermatophilaceae</taxon>
        <taxon>Blastococcus</taxon>
    </lineage>
</organism>
<keyword evidence="4" id="KW-1185">Reference proteome</keyword>
<feature type="chain" id="PRO_5022132057" evidence="2">
    <location>
        <begin position="26"/>
        <end position="95"/>
    </location>
</feature>
<evidence type="ECO:0000313" key="4">
    <source>
        <dbReference type="Proteomes" id="UP000319865"/>
    </source>
</evidence>
<gene>
    <name evidence="3" type="ORF">FHU33_1473</name>
</gene>
<accession>A0A543PDF2</accession>
<evidence type="ECO:0000256" key="2">
    <source>
        <dbReference type="SAM" id="SignalP"/>
    </source>
</evidence>
<proteinExistence type="predicted"/>
<sequence length="95" mass="9531">MRRTRRMVAGAALAIGLGLTGCGSADPGNSPGDDSVTDIEEEEVGSPDQVDGGEEDADSVDKGTGGIDDDDNTGGEEDTPADDDADIDDETGTDG</sequence>
<dbReference type="AlphaFoldDB" id="A0A543PDF2"/>
<dbReference type="Proteomes" id="UP000319865">
    <property type="component" value="Unassembled WGS sequence"/>
</dbReference>
<name>A0A543PDF2_9ACTN</name>
<comment type="caution">
    <text evidence="3">The sequence shown here is derived from an EMBL/GenBank/DDBJ whole genome shotgun (WGS) entry which is preliminary data.</text>
</comment>
<feature type="compositionally biased region" description="Acidic residues" evidence="1">
    <location>
        <begin position="35"/>
        <end position="58"/>
    </location>
</feature>